<dbReference type="SUPFAM" id="SSF54001">
    <property type="entry name" value="Cysteine proteinases"/>
    <property type="match status" value="1"/>
</dbReference>
<reference evidence="2" key="1">
    <citation type="journal article" date="2023" name="Genome Biol. Evol.">
        <title>First Whole Genome Sequence and Flow Cytometry Genome Size Data for the Lichen-Forming Fungus Ramalina farinacea (Ascomycota).</title>
        <authorList>
            <person name="Llewellyn T."/>
            <person name="Mian S."/>
            <person name="Hill R."/>
            <person name="Leitch I.J."/>
            <person name="Gaya E."/>
        </authorList>
    </citation>
    <scope>NUCLEOTIDE SEQUENCE</scope>
    <source>
        <strain evidence="2">LIQ254RAFAR</strain>
    </source>
</reference>
<proteinExistence type="predicted"/>
<evidence type="ECO:0000313" key="2">
    <source>
        <dbReference type="EMBL" id="MDI1493237.1"/>
    </source>
</evidence>
<feature type="compositionally biased region" description="Polar residues" evidence="1">
    <location>
        <begin position="392"/>
        <end position="401"/>
    </location>
</feature>
<gene>
    <name evidence="2" type="ORF">OHK93_005025</name>
</gene>
<evidence type="ECO:0008006" key="4">
    <source>
        <dbReference type="Google" id="ProtNLM"/>
    </source>
</evidence>
<feature type="compositionally biased region" description="Acidic residues" evidence="1">
    <location>
        <begin position="27"/>
        <end position="52"/>
    </location>
</feature>
<keyword evidence="3" id="KW-1185">Reference proteome</keyword>
<dbReference type="EMBL" id="JAPUFD010000024">
    <property type="protein sequence ID" value="MDI1493237.1"/>
    <property type="molecule type" value="Genomic_DNA"/>
</dbReference>
<sequence>MARLNQPSPLLPPRQKRQAETPSNDGPIDDERTDDERTDDGPTDDERTDDGFTDGGPSDDAAHESDVRPLERVHASSDPTQQSLMVEVQSKLDLEQVVNSTDVAQFLATSDLNQALKLGKQIIIKRSQILEVVSSQCAWDISMVWKAIQKFQIERPEKSATIRHWQTAIDQQLQEHNNKAITYFLLLAEKTVQRLSAYEKRIYDSWGVLPSQVLPKDKYNADRPLSKTLLQNLAKLTEYINLEEGQRMLSESIEKRSNKSTRSAYDRRKPYLVVGDVRTVVEKQQTRRKRNRDEEAEDADNADGTVVRAESRSVKRQKRSRSREDEVVDEEEDREEDEDIDDHEDETNITSRVPPTGGDIQGDPRRSSSPLSSYPTNADEAEERAAEEDAAQSSSPTSSTREMLDDDDGQQFVMLNLESRSIFLYDSLRHDQTAVPPVAQRLQRFGAGISGRPQDWTYQSVDCPKQSNETDCGVHVIANAAFLMICNKLPQSHDCNAWRLICRAVLGEIFQDIHLDTLERFRSPAEIRDLREVAGIHPFQLPNLDEPSLAMDLGEVKQVAQNNLIEVQGQQYQLRILRESAMAIVNVLEAVHRRFATEMLFLSDQLIRNEQLLADHAAFIERHHVRPDATYGQDDFAIIQATQGSEDLFASLGVFQKRMTEQVKQKVAEKEVVRNQMLKSKSLASIAKRIRARYAQEFDLSESARRQIRGKLQQWRDILTEALSGVDEALAL</sequence>
<feature type="compositionally biased region" description="Acidic residues" evidence="1">
    <location>
        <begin position="326"/>
        <end position="347"/>
    </location>
</feature>
<organism evidence="2 3">
    <name type="scientific">Ramalina farinacea</name>
    <dbReference type="NCBI Taxonomy" id="258253"/>
    <lineage>
        <taxon>Eukaryota</taxon>
        <taxon>Fungi</taxon>
        <taxon>Dikarya</taxon>
        <taxon>Ascomycota</taxon>
        <taxon>Pezizomycotina</taxon>
        <taxon>Lecanoromycetes</taxon>
        <taxon>OSLEUM clade</taxon>
        <taxon>Lecanoromycetidae</taxon>
        <taxon>Lecanorales</taxon>
        <taxon>Lecanorineae</taxon>
        <taxon>Ramalinaceae</taxon>
        <taxon>Ramalina</taxon>
    </lineage>
</organism>
<feature type="region of interest" description="Disordered" evidence="1">
    <location>
        <begin position="1"/>
        <end position="82"/>
    </location>
</feature>
<evidence type="ECO:0000256" key="1">
    <source>
        <dbReference type="SAM" id="MobiDB-lite"/>
    </source>
</evidence>
<dbReference type="Proteomes" id="UP001161017">
    <property type="component" value="Unassembled WGS sequence"/>
</dbReference>
<protein>
    <recommendedName>
        <fullName evidence="4">Ubiquitin-like protease family profile domain-containing protein</fullName>
    </recommendedName>
</protein>
<accession>A0AA43QVU9</accession>
<dbReference type="Gene3D" id="3.40.395.10">
    <property type="entry name" value="Adenoviral Proteinase, Chain A"/>
    <property type="match status" value="1"/>
</dbReference>
<feature type="compositionally biased region" description="Acidic residues" evidence="1">
    <location>
        <begin position="379"/>
        <end position="390"/>
    </location>
</feature>
<evidence type="ECO:0000313" key="3">
    <source>
        <dbReference type="Proteomes" id="UP001161017"/>
    </source>
</evidence>
<feature type="region of interest" description="Disordered" evidence="1">
    <location>
        <begin position="283"/>
        <end position="405"/>
    </location>
</feature>
<feature type="compositionally biased region" description="Basic and acidic residues" evidence="1">
    <location>
        <begin position="60"/>
        <end position="75"/>
    </location>
</feature>
<dbReference type="AlphaFoldDB" id="A0AA43QVU9"/>
<name>A0AA43QVU9_9LECA</name>
<comment type="caution">
    <text evidence="2">The sequence shown here is derived from an EMBL/GenBank/DDBJ whole genome shotgun (WGS) entry which is preliminary data.</text>
</comment>
<dbReference type="InterPro" id="IPR038765">
    <property type="entry name" value="Papain-like_cys_pep_sf"/>
</dbReference>